<reference evidence="3" key="1">
    <citation type="submission" date="2022-11" db="EMBL/GenBank/DDBJ databases">
        <authorList>
            <person name="Petersen C."/>
        </authorList>
    </citation>
    <scope>NUCLEOTIDE SEQUENCE</scope>
    <source>
        <strain evidence="3">IBT 19713</strain>
    </source>
</reference>
<dbReference type="InterPro" id="IPR001338">
    <property type="entry name" value="Class_I_Hydrophobin"/>
</dbReference>
<feature type="chain" id="PRO_5041012003" description="Hydrophobin" evidence="2">
    <location>
        <begin position="18"/>
        <end position="121"/>
    </location>
</feature>
<evidence type="ECO:0000313" key="4">
    <source>
        <dbReference type="Proteomes" id="UP001150941"/>
    </source>
</evidence>
<dbReference type="GO" id="GO:0009277">
    <property type="term" value="C:fungal-type cell wall"/>
    <property type="evidence" value="ECO:0007669"/>
    <property type="project" value="InterPro"/>
</dbReference>
<keyword evidence="4" id="KW-1185">Reference proteome</keyword>
<evidence type="ECO:0000313" key="3">
    <source>
        <dbReference type="EMBL" id="KAJ5233068.1"/>
    </source>
</evidence>
<dbReference type="RefSeq" id="XP_058331060.1">
    <property type="nucleotide sequence ID" value="XM_058475320.1"/>
</dbReference>
<dbReference type="GO" id="GO:0005199">
    <property type="term" value="F:structural constituent of cell wall"/>
    <property type="evidence" value="ECO:0007669"/>
    <property type="project" value="InterPro"/>
</dbReference>
<evidence type="ECO:0000256" key="2">
    <source>
        <dbReference type="RuleBase" id="RU365009"/>
    </source>
</evidence>
<sequence>MRFALISVLSLVGAAVASPHMMAKRDSECVGDLLCCGTLTTPLDPIVDPLLEELGIDAANLIGSVGLLCSAYKKDSCDSAPQCCTEANLLVSIDVDKALRREQLLTDYQGGELALGCEDYK</sequence>
<gene>
    <name evidence="3" type="ORF">N7468_006024</name>
</gene>
<keyword evidence="2" id="KW-0964">Secreted</keyword>
<name>A0A9W9P301_9EURO</name>
<dbReference type="AlphaFoldDB" id="A0A9W9P301"/>
<keyword evidence="2" id="KW-0134">Cell wall</keyword>
<comment type="similarity">
    <text evidence="2">Belongs to the fungal hydrophobin family.</text>
</comment>
<dbReference type="CDD" id="cd23507">
    <property type="entry name" value="hydrophobin_I"/>
    <property type="match status" value="1"/>
</dbReference>
<evidence type="ECO:0000256" key="1">
    <source>
        <dbReference type="ARBA" id="ARBA00023157"/>
    </source>
</evidence>
<feature type="signal peptide" evidence="2">
    <location>
        <begin position="1"/>
        <end position="17"/>
    </location>
</feature>
<comment type="caution">
    <text evidence="3">The sequence shown here is derived from an EMBL/GenBank/DDBJ whole genome shotgun (WGS) entry which is preliminary data.</text>
</comment>
<dbReference type="OrthoDB" id="4225815at2759"/>
<organism evidence="3 4">
    <name type="scientific">Penicillium chermesinum</name>
    <dbReference type="NCBI Taxonomy" id="63820"/>
    <lineage>
        <taxon>Eukaryota</taxon>
        <taxon>Fungi</taxon>
        <taxon>Dikarya</taxon>
        <taxon>Ascomycota</taxon>
        <taxon>Pezizomycotina</taxon>
        <taxon>Eurotiomycetes</taxon>
        <taxon>Eurotiomycetidae</taxon>
        <taxon>Eurotiales</taxon>
        <taxon>Aspergillaceae</taxon>
        <taxon>Penicillium</taxon>
    </lineage>
</organism>
<proteinExistence type="inferred from homology"/>
<dbReference type="GeneID" id="83202623"/>
<comment type="subcellular location">
    <subcellularLocation>
        <location evidence="2">Secreted</location>
        <location evidence="2">Cell wall</location>
    </subcellularLocation>
</comment>
<keyword evidence="2" id="KW-0732">Signal</keyword>
<dbReference type="EMBL" id="JAPQKS010000004">
    <property type="protein sequence ID" value="KAJ5233068.1"/>
    <property type="molecule type" value="Genomic_DNA"/>
</dbReference>
<accession>A0A9W9P301</accession>
<dbReference type="Pfam" id="PF01185">
    <property type="entry name" value="Hydrophobin"/>
    <property type="match status" value="1"/>
</dbReference>
<dbReference type="Proteomes" id="UP001150941">
    <property type="component" value="Unassembled WGS sequence"/>
</dbReference>
<reference evidence="3" key="2">
    <citation type="journal article" date="2023" name="IMA Fungus">
        <title>Comparative genomic study of the Penicillium genus elucidates a diverse pangenome and 15 lateral gene transfer events.</title>
        <authorList>
            <person name="Petersen C."/>
            <person name="Sorensen T."/>
            <person name="Nielsen M.R."/>
            <person name="Sondergaard T.E."/>
            <person name="Sorensen J.L."/>
            <person name="Fitzpatrick D.A."/>
            <person name="Frisvad J.C."/>
            <person name="Nielsen K.L."/>
        </authorList>
    </citation>
    <scope>NUCLEOTIDE SEQUENCE</scope>
    <source>
        <strain evidence="3">IBT 19713</strain>
    </source>
</reference>
<keyword evidence="1 2" id="KW-1015">Disulfide bond</keyword>
<protein>
    <recommendedName>
        <fullName evidence="2">Hydrophobin</fullName>
    </recommendedName>
</protein>